<sequence length="281" mass="30747">MTHQPMWARPEPTGPVEWLPELDMPDPGRQRRLTVLLRWLLLIPQFIAVFVLGVGAFFTVIVGWFAALFTGRLPAGVARYLGAFVAYETRVHASSMLLVDRYPPFALRPAEPYPVRIELRPGPLNRLAVFFRIILMIPAAIVQGLVTSGWYALGFFFWLITLVLGRMPRPLFEASAATLRYSMRFSAYTFMLTSAYPKRLFGDGDAPQLPYREPVPGGAAPVSATRPLLLSTGAKVLVVVFLLVGLAGDVVGNTARDWDGDHDDNAAAAPAAAAVVPRSAG</sequence>
<evidence type="ECO:0000256" key="1">
    <source>
        <dbReference type="SAM" id="Phobius"/>
    </source>
</evidence>
<evidence type="ECO:0000313" key="2">
    <source>
        <dbReference type="EMBL" id="SFE59271.1"/>
    </source>
</evidence>
<keyword evidence="1" id="KW-1133">Transmembrane helix</keyword>
<organism evidence="2 3">
    <name type="scientific">Actinacidiphila alni</name>
    <dbReference type="NCBI Taxonomy" id="380248"/>
    <lineage>
        <taxon>Bacteria</taxon>
        <taxon>Bacillati</taxon>
        <taxon>Actinomycetota</taxon>
        <taxon>Actinomycetes</taxon>
        <taxon>Kitasatosporales</taxon>
        <taxon>Streptomycetaceae</taxon>
        <taxon>Actinacidiphila</taxon>
    </lineage>
</organism>
<gene>
    <name evidence="2" type="ORF">SAMN05216251_1047</name>
</gene>
<dbReference type="EMBL" id="FONG01000004">
    <property type="protein sequence ID" value="SFE59271.1"/>
    <property type="molecule type" value="Genomic_DNA"/>
</dbReference>
<dbReference type="Pfam" id="PF14333">
    <property type="entry name" value="DUF4389"/>
    <property type="match status" value="2"/>
</dbReference>
<dbReference type="STRING" id="380248.SAMN05216251_1047"/>
<feature type="transmembrane region" description="Helical" evidence="1">
    <location>
        <begin position="148"/>
        <end position="165"/>
    </location>
</feature>
<evidence type="ECO:0000313" key="3">
    <source>
        <dbReference type="Proteomes" id="UP000199323"/>
    </source>
</evidence>
<evidence type="ECO:0008006" key="4">
    <source>
        <dbReference type="Google" id="ProtNLM"/>
    </source>
</evidence>
<dbReference type="AlphaFoldDB" id="A0A1I2BSY3"/>
<reference evidence="2 3" key="1">
    <citation type="submission" date="2016-10" db="EMBL/GenBank/DDBJ databases">
        <authorList>
            <person name="de Groot N.N."/>
        </authorList>
    </citation>
    <scope>NUCLEOTIDE SEQUENCE [LARGE SCALE GENOMIC DNA]</scope>
    <source>
        <strain evidence="2 3">CGMCC 4.3510</strain>
    </source>
</reference>
<dbReference type="InterPro" id="IPR025498">
    <property type="entry name" value="DUF4389"/>
</dbReference>
<dbReference type="RefSeq" id="WP_093712715.1">
    <property type="nucleotide sequence ID" value="NZ_FONG01000004.1"/>
</dbReference>
<keyword evidence="3" id="KW-1185">Reference proteome</keyword>
<accession>A0A1I2BSY3</accession>
<name>A0A1I2BSY3_9ACTN</name>
<feature type="transmembrane region" description="Helical" evidence="1">
    <location>
        <begin position="39"/>
        <end position="65"/>
    </location>
</feature>
<proteinExistence type="predicted"/>
<keyword evidence="1" id="KW-0472">Membrane</keyword>
<dbReference type="OrthoDB" id="156718at2"/>
<dbReference type="Proteomes" id="UP000199323">
    <property type="component" value="Unassembled WGS sequence"/>
</dbReference>
<keyword evidence="1" id="KW-0812">Transmembrane</keyword>
<protein>
    <recommendedName>
        <fullName evidence="4">DUF4389 domain-containing protein</fullName>
    </recommendedName>
</protein>